<organism evidence="6 7">
    <name type="scientific">Microvirgula aerodenitrificans</name>
    <dbReference type="NCBI Taxonomy" id="57480"/>
    <lineage>
        <taxon>Bacteria</taxon>
        <taxon>Pseudomonadati</taxon>
        <taxon>Pseudomonadota</taxon>
        <taxon>Betaproteobacteria</taxon>
        <taxon>Neisseriales</taxon>
        <taxon>Aquaspirillaceae</taxon>
        <taxon>Microvirgula</taxon>
    </lineage>
</organism>
<accession>A0A2S0PAF2</accession>
<dbReference type="GO" id="GO:0007165">
    <property type="term" value="P:signal transduction"/>
    <property type="evidence" value="ECO:0007669"/>
    <property type="project" value="UniProtKB-KW"/>
</dbReference>
<dbReference type="Pfam" id="PF00015">
    <property type="entry name" value="MCPsignal"/>
    <property type="match status" value="1"/>
</dbReference>
<dbReference type="SUPFAM" id="SSF58104">
    <property type="entry name" value="Methyl-accepting chemotaxis protein (MCP) signaling domain"/>
    <property type="match status" value="1"/>
</dbReference>
<dbReference type="PANTHER" id="PTHR32089:SF112">
    <property type="entry name" value="LYSOZYME-LIKE PROTEIN-RELATED"/>
    <property type="match status" value="1"/>
</dbReference>
<keyword evidence="4" id="KW-0812">Transmembrane</keyword>
<sequence length="500" mass="53462">MSASQPRRRPPFLSTQFKLVLVCYNLLVLATVVCFGLGIGLPVWGSPVLALLLTAYVVVHSGRPFRVLYLLREHIEHARRGELHHRTTRVRNLGEVGQVAWELNEFMDLVESYFKEISNCFSRIRGGDYGRRPLSAGLPGVFADSLDDIDHAIDAMAQNSAYLKQNQLAAQLHTLNTANLREDLGASQSDLRTISDEMQQIASIAGENAEQARASESAAGQIGQQLDTIAASVEAVNAAGSALEKEWTLIESALQAISGLAEQTNLLALNAAIEAARAGEAGRGFAVVADEVKTLSNRSKASAVQVQATLSQLSSRVEDMLARSQAANTVAGEVRESVDGFRAVFVRLAQTSSAVIAHVEHVKDQSACSLIKTDNVLYKQLGYHALGGSANGDHAARTELRQRVEDWAQQQGQQRFGDLGAWKGVSAQLAQTYQRLEAAIALVEAGETGADALLAAASEAERASRASFGLLDKLVSERHAGILGGGEPVAAGRHAARVSG</sequence>
<feature type="transmembrane region" description="Helical" evidence="4">
    <location>
        <begin position="21"/>
        <end position="44"/>
    </location>
</feature>
<feature type="domain" description="Methyl-accepting transducer" evidence="5">
    <location>
        <begin position="155"/>
        <end position="362"/>
    </location>
</feature>
<dbReference type="Proteomes" id="UP000244173">
    <property type="component" value="Chromosome"/>
</dbReference>
<evidence type="ECO:0000313" key="7">
    <source>
        <dbReference type="Proteomes" id="UP000244173"/>
    </source>
</evidence>
<evidence type="ECO:0000259" key="5">
    <source>
        <dbReference type="PROSITE" id="PS50111"/>
    </source>
</evidence>
<evidence type="ECO:0000256" key="2">
    <source>
        <dbReference type="ARBA" id="ARBA00029447"/>
    </source>
</evidence>
<proteinExistence type="inferred from homology"/>
<dbReference type="GO" id="GO:0016020">
    <property type="term" value="C:membrane"/>
    <property type="evidence" value="ECO:0007669"/>
    <property type="project" value="InterPro"/>
</dbReference>
<dbReference type="GO" id="GO:0004888">
    <property type="term" value="F:transmembrane signaling receptor activity"/>
    <property type="evidence" value="ECO:0007669"/>
    <property type="project" value="InterPro"/>
</dbReference>
<evidence type="ECO:0000256" key="3">
    <source>
        <dbReference type="PROSITE-ProRule" id="PRU00284"/>
    </source>
</evidence>
<dbReference type="SMART" id="SM00283">
    <property type="entry name" value="MA"/>
    <property type="match status" value="1"/>
</dbReference>
<dbReference type="PRINTS" id="PR00260">
    <property type="entry name" value="CHEMTRNSDUCR"/>
</dbReference>
<dbReference type="EMBL" id="CP028519">
    <property type="protein sequence ID" value="AVY94325.1"/>
    <property type="molecule type" value="Genomic_DNA"/>
</dbReference>
<dbReference type="Gene3D" id="1.10.287.950">
    <property type="entry name" value="Methyl-accepting chemotaxis protein"/>
    <property type="match status" value="1"/>
</dbReference>
<reference evidence="6 7" key="1">
    <citation type="submission" date="2018-04" db="EMBL/GenBank/DDBJ databases">
        <title>Denitrifier Microvirgula.</title>
        <authorList>
            <person name="Anderson E."/>
            <person name="Jang J."/>
            <person name="Ishii S."/>
        </authorList>
    </citation>
    <scope>NUCLEOTIDE SEQUENCE [LARGE SCALE GENOMIC DNA]</scope>
    <source>
        <strain evidence="6 7">BE2.4</strain>
    </source>
</reference>
<dbReference type="KEGG" id="maer:DAI18_09935"/>
<evidence type="ECO:0000256" key="1">
    <source>
        <dbReference type="ARBA" id="ARBA00023224"/>
    </source>
</evidence>
<keyword evidence="7" id="KW-1185">Reference proteome</keyword>
<keyword evidence="4" id="KW-0472">Membrane</keyword>
<dbReference type="GO" id="GO:0006935">
    <property type="term" value="P:chemotaxis"/>
    <property type="evidence" value="ECO:0007669"/>
    <property type="project" value="InterPro"/>
</dbReference>
<dbReference type="InterPro" id="IPR004089">
    <property type="entry name" value="MCPsignal_dom"/>
</dbReference>
<gene>
    <name evidence="6" type="ORF">DAI18_09935</name>
</gene>
<comment type="similarity">
    <text evidence="2">Belongs to the methyl-accepting chemotaxis (MCP) protein family.</text>
</comment>
<dbReference type="AlphaFoldDB" id="A0A2S0PAF2"/>
<protein>
    <submittedName>
        <fullName evidence="6">Chemotaxis protein</fullName>
    </submittedName>
</protein>
<dbReference type="InterPro" id="IPR004090">
    <property type="entry name" value="Chemotax_Me-accpt_rcpt"/>
</dbReference>
<keyword evidence="1 3" id="KW-0807">Transducer</keyword>
<dbReference type="STRING" id="1122240.GCA_000620105_00024"/>
<dbReference type="RefSeq" id="WP_107889343.1">
    <property type="nucleotide sequence ID" value="NZ_CP028519.1"/>
</dbReference>
<evidence type="ECO:0000313" key="6">
    <source>
        <dbReference type="EMBL" id="AVY94325.1"/>
    </source>
</evidence>
<keyword evidence="4" id="KW-1133">Transmembrane helix</keyword>
<name>A0A2S0PAF2_9NEIS</name>
<dbReference type="OrthoDB" id="9808588at2"/>
<evidence type="ECO:0000256" key="4">
    <source>
        <dbReference type="SAM" id="Phobius"/>
    </source>
</evidence>
<dbReference type="PROSITE" id="PS50111">
    <property type="entry name" value="CHEMOTAXIS_TRANSDUC_2"/>
    <property type="match status" value="1"/>
</dbReference>
<dbReference type="PANTHER" id="PTHR32089">
    <property type="entry name" value="METHYL-ACCEPTING CHEMOTAXIS PROTEIN MCPB"/>
    <property type="match status" value="1"/>
</dbReference>